<dbReference type="Proteomes" id="UP000008043">
    <property type="component" value="Chromosome"/>
</dbReference>
<dbReference type="RefSeq" id="WP_015655305.1">
    <property type="nucleotide sequence ID" value="NC_020504.1"/>
</dbReference>
<evidence type="ECO:0008006" key="3">
    <source>
        <dbReference type="Google" id="ProtNLM"/>
    </source>
</evidence>
<sequence length="131" mass="14587">MTDPRTILWQARQGAAPADWRVFTKRRGKLSGFFRGTSDDPDPLLVITPDGAVEYISERKPLTIVAFRELAGMKLRVASSDSSAIVSTWLDLRYLDGRKTKWRSAGFSNNLEAIQGLIEAYGAHKALRGYA</sequence>
<reference evidence="1 2" key="1">
    <citation type="journal article" date="2012" name="J. Bacteriol.">
        <title>Genome sequence of the bacterium Streptomyces davawensis JCM 4913 and heterologous production of the unique antibiotic roseoflavin.</title>
        <authorList>
            <person name="Jankowitsch F."/>
            <person name="Schwarz J."/>
            <person name="Ruckert C."/>
            <person name="Gust B."/>
            <person name="Szczepanowski R."/>
            <person name="Blom J."/>
            <person name="Pelzer S."/>
            <person name="Kalinowski J."/>
            <person name="Mack M."/>
        </authorList>
    </citation>
    <scope>NUCLEOTIDE SEQUENCE [LARGE SCALE GENOMIC DNA]</scope>
    <source>
        <strain evidence="2">DSM 101723 / JCM 4913 / KCC S-0913 / 768</strain>
    </source>
</reference>
<keyword evidence="2" id="KW-1185">Reference proteome</keyword>
<dbReference type="AlphaFoldDB" id="K4QV73"/>
<dbReference type="EMBL" id="HE971709">
    <property type="protein sequence ID" value="CCK24903.1"/>
    <property type="molecule type" value="Genomic_DNA"/>
</dbReference>
<dbReference type="HOGENOM" id="CLU_1926327_0_0_11"/>
<evidence type="ECO:0000313" key="1">
    <source>
        <dbReference type="EMBL" id="CCK24903.1"/>
    </source>
</evidence>
<protein>
    <recommendedName>
        <fullName evidence="3">YokE-like PH domain-containing protein</fullName>
    </recommendedName>
</protein>
<dbReference type="OrthoDB" id="4197800at2"/>
<gene>
    <name evidence="1" type="ORF">BN159_0524</name>
</gene>
<evidence type="ECO:0000313" key="2">
    <source>
        <dbReference type="Proteomes" id="UP000008043"/>
    </source>
</evidence>
<proteinExistence type="predicted"/>
<accession>K4QV73</accession>
<dbReference type="PATRIC" id="fig|1214101.3.peg.532"/>
<name>K4QV73_STRDJ</name>
<organism evidence="1 2">
    <name type="scientific">Streptomyces davaonensis (strain DSM 101723 / JCM 4913 / KCC S-0913 / 768)</name>
    <dbReference type="NCBI Taxonomy" id="1214101"/>
    <lineage>
        <taxon>Bacteria</taxon>
        <taxon>Bacillati</taxon>
        <taxon>Actinomycetota</taxon>
        <taxon>Actinomycetes</taxon>
        <taxon>Kitasatosporales</taxon>
        <taxon>Streptomycetaceae</taxon>
        <taxon>Streptomyces</taxon>
    </lineage>
</organism>
<dbReference type="KEGG" id="sdv:BN159_0524"/>